<sequence>MSSIASALAATAPARAARASSSVCATAARASSSSARMMPARVVGAWRRASATTGGHGIAALRKPRAGTGRGRALTLQTRARVAGGDPGDTRLGATYADIARSFRDQVKKNFNYLPVALICLLVGFSMCAYFPHPESPGDAVICLTIMFLSEFLSSVLYSPKRPRGMLKWLREGSFIPLALNCFKIGVLYGLCCDAFKVGS</sequence>
<dbReference type="AlphaFoldDB" id="A0A7R9TX60"/>
<organism evidence="3">
    <name type="scientific">Micromonas pusilla</name>
    <name type="common">Picoplanktonic green alga</name>
    <name type="synonym">Chromulina pusilla</name>
    <dbReference type="NCBI Taxonomy" id="38833"/>
    <lineage>
        <taxon>Eukaryota</taxon>
        <taxon>Viridiplantae</taxon>
        <taxon>Chlorophyta</taxon>
        <taxon>Mamiellophyceae</taxon>
        <taxon>Mamiellales</taxon>
        <taxon>Mamiellaceae</taxon>
        <taxon>Micromonas</taxon>
    </lineage>
</organism>
<keyword evidence="2" id="KW-1133">Transmembrane helix</keyword>
<comment type="similarity">
    <text evidence="1">Belongs to the ycf20 family.</text>
</comment>
<keyword evidence="2" id="KW-0472">Membrane</keyword>
<gene>
    <name evidence="3" type="ORF">MPUS1402_LOCUS10760</name>
</gene>
<evidence type="ECO:0000256" key="1">
    <source>
        <dbReference type="ARBA" id="ARBA00009846"/>
    </source>
</evidence>
<feature type="transmembrane region" description="Helical" evidence="2">
    <location>
        <begin position="138"/>
        <end position="158"/>
    </location>
</feature>
<protein>
    <submittedName>
        <fullName evidence="3">Uncharacterized protein</fullName>
    </submittedName>
</protein>
<reference evidence="3" key="1">
    <citation type="submission" date="2021-01" db="EMBL/GenBank/DDBJ databases">
        <authorList>
            <person name="Corre E."/>
            <person name="Pelletier E."/>
            <person name="Niang G."/>
            <person name="Scheremetjew M."/>
            <person name="Finn R."/>
            <person name="Kale V."/>
            <person name="Holt S."/>
            <person name="Cochrane G."/>
            <person name="Meng A."/>
            <person name="Brown T."/>
            <person name="Cohen L."/>
        </authorList>
    </citation>
    <scope>NUCLEOTIDE SEQUENCE</scope>
    <source>
        <strain evidence="3">RCC1614</strain>
    </source>
</reference>
<evidence type="ECO:0000313" key="3">
    <source>
        <dbReference type="EMBL" id="CAD8247539.1"/>
    </source>
</evidence>
<dbReference type="EMBL" id="HBDY01014171">
    <property type="protein sequence ID" value="CAD8247539.1"/>
    <property type="molecule type" value="Transcribed_RNA"/>
</dbReference>
<proteinExistence type="inferred from homology"/>
<keyword evidence="2" id="KW-0812">Transmembrane</keyword>
<feature type="transmembrane region" description="Helical" evidence="2">
    <location>
        <begin position="111"/>
        <end position="132"/>
    </location>
</feature>
<evidence type="ECO:0000256" key="2">
    <source>
        <dbReference type="SAM" id="Phobius"/>
    </source>
</evidence>
<name>A0A7R9TX60_MICPS</name>
<accession>A0A7R9TX60</accession>
<dbReference type="Pfam" id="PF04483">
    <property type="entry name" value="DUF565"/>
    <property type="match status" value="1"/>
</dbReference>
<dbReference type="InterPro" id="IPR007572">
    <property type="entry name" value="Uncharacterised_Ycf20"/>
</dbReference>